<protein>
    <submittedName>
        <fullName evidence="1">Uncharacterized protein</fullName>
    </submittedName>
</protein>
<proteinExistence type="predicted"/>
<name>A0A8J2KY35_9HEXA</name>
<accession>A0A8J2KY35</accession>
<dbReference type="AlphaFoldDB" id="A0A8J2KY35"/>
<dbReference type="EMBL" id="CAJVCH010536501">
    <property type="protein sequence ID" value="CAG7825497.1"/>
    <property type="molecule type" value="Genomic_DNA"/>
</dbReference>
<evidence type="ECO:0000313" key="2">
    <source>
        <dbReference type="Proteomes" id="UP000708208"/>
    </source>
</evidence>
<dbReference type="Proteomes" id="UP000708208">
    <property type="component" value="Unassembled WGS sequence"/>
</dbReference>
<organism evidence="1 2">
    <name type="scientific">Allacma fusca</name>
    <dbReference type="NCBI Taxonomy" id="39272"/>
    <lineage>
        <taxon>Eukaryota</taxon>
        <taxon>Metazoa</taxon>
        <taxon>Ecdysozoa</taxon>
        <taxon>Arthropoda</taxon>
        <taxon>Hexapoda</taxon>
        <taxon>Collembola</taxon>
        <taxon>Symphypleona</taxon>
        <taxon>Sminthuridae</taxon>
        <taxon>Allacma</taxon>
    </lineage>
</organism>
<reference evidence="1" key="1">
    <citation type="submission" date="2021-06" db="EMBL/GenBank/DDBJ databases">
        <authorList>
            <person name="Hodson N. C."/>
            <person name="Mongue J. A."/>
            <person name="Jaron S. K."/>
        </authorList>
    </citation>
    <scope>NUCLEOTIDE SEQUENCE</scope>
</reference>
<keyword evidence="2" id="KW-1185">Reference proteome</keyword>
<gene>
    <name evidence="1" type="ORF">AFUS01_LOCUS35605</name>
</gene>
<evidence type="ECO:0000313" key="1">
    <source>
        <dbReference type="EMBL" id="CAG7825497.1"/>
    </source>
</evidence>
<comment type="caution">
    <text evidence="1">The sequence shown here is derived from an EMBL/GenBank/DDBJ whole genome shotgun (WGS) entry which is preliminary data.</text>
</comment>
<sequence length="106" mass="12121">STKLSKLGFNQLNFVLSAPEVLHWIGYESEFVSRMLSNNLVRNQSGITTYTIQSNTNIHNNPVKLLGGFPFDSIYCHILWQCHTKLLNHISQHKKYFILSQGLANT</sequence>
<feature type="non-terminal residue" evidence="1">
    <location>
        <position position="1"/>
    </location>
</feature>